<dbReference type="GO" id="GO:0008270">
    <property type="term" value="F:zinc ion binding"/>
    <property type="evidence" value="ECO:0007669"/>
    <property type="project" value="UniProtKB-KW"/>
</dbReference>
<dbReference type="PROSITE" id="PS50158">
    <property type="entry name" value="ZF_CCHC"/>
    <property type="match status" value="1"/>
</dbReference>
<feature type="region of interest" description="Disordered" evidence="2">
    <location>
        <begin position="25"/>
        <end position="129"/>
    </location>
</feature>
<evidence type="ECO:0000313" key="5">
    <source>
        <dbReference type="Proteomes" id="UP001211907"/>
    </source>
</evidence>
<feature type="compositionally biased region" description="Polar residues" evidence="2">
    <location>
        <begin position="52"/>
        <end position="63"/>
    </location>
</feature>
<dbReference type="InterPro" id="IPR036875">
    <property type="entry name" value="Znf_CCHC_sf"/>
</dbReference>
<sequence length="335" mass="36618">MTRFTKMTRKTHIEATGWAELKTKGSDSQFAASSSANITKESQKEFLESGALQATTVTEANATSKRKDTEDSSDQTTKKKRVRHRSAIAKDDDKNKPDEGNKSISNTVNRSEGALSRKEREVLKRRSRREKIKEKMMTCFLCRQPGHSIKFCPRSPDSAKPISHSDKSAAKSNDGDDIDLNAIAAEMEKTPMEGICYKCGSTEHKSSQCKKKLNSVDNLYPFASCFVCKGIGHLASMCPQNERGMYPNGGSCKFCGSVKHLASQCKPASMEGGVSTVGVIDLSQGGDDDDVFAALKKMKDSGVEEKKAEPTNDTSSSIASRRVAKKTMGKKVVTF</sequence>
<proteinExistence type="predicted"/>
<feature type="region of interest" description="Disordered" evidence="2">
    <location>
        <begin position="302"/>
        <end position="335"/>
    </location>
</feature>
<dbReference type="GO" id="GO:0005730">
    <property type="term" value="C:nucleolus"/>
    <property type="evidence" value="ECO:0007669"/>
    <property type="project" value="TreeGrafter"/>
</dbReference>
<evidence type="ECO:0000256" key="1">
    <source>
        <dbReference type="PROSITE-ProRule" id="PRU00047"/>
    </source>
</evidence>
<dbReference type="InterPro" id="IPR001878">
    <property type="entry name" value="Znf_CCHC"/>
</dbReference>
<feature type="compositionally biased region" description="Basic and acidic residues" evidence="2">
    <location>
        <begin position="115"/>
        <end position="124"/>
    </location>
</feature>
<protein>
    <submittedName>
        <fullName evidence="4">Zinc finger CCHC domain-containing protein 9</fullName>
    </submittedName>
</protein>
<keyword evidence="1" id="KW-0479">Metal-binding</keyword>
<comment type="caution">
    <text evidence="4">The sequence shown here is derived from an EMBL/GenBank/DDBJ whole genome shotgun (WGS) entry which is preliminary data.</text>
</comment>
<name>A0AAD5TAD4_9FUNG</name>
<dbReference type="PANTHER" id="PTHR46242">
    <property type="entry name" value="ZINC FINGER CCHC DOMAIN-CONTAINING PROTEIN 9 ZCCHC9"/>
    <property type="match status" value="1"/>
</dbReference>
<feature type="compositionally biased region" description="Basic residues" evidence="2">
    <location>
        <begin position="78"/>
        <end position="87"/>
    </location>
</feature>
<feature type="compositionally biased region" description="Polar residues" evidence="2">
    <location>
        <begin position="26"/>
        <end position="40"/>
    </location>
</feature>
<dbReference type="AlphaFoldDB" id="A0AAD5TAD4"/>
<dbReference type="PANTHER" id="PTHR46242:SF1">
    <property type="entry name" value="ZINC FINGER CCHC DOMAIN-CONTAINING PROTEIN 9"/>
    <property type="match status" value="1"/>
</dbReference>
<dbReference type="GO" id="GO:0003676">
    <property type="term" value="F:nucleic acid binding"/>
    <property type="evidence" value="ECO:0007669"/>
    <property type="project" value="InterPro"/>
</dbReference>
<dbReference type="Proteomes" id="UP001211907">
    <property type="component" value="Unassembled WGS sequence"/>
</dbReference>
<evidence type="ECO:0000313" key="4">
    <source>
        <dbReference type="EMBL" id="KAJ3136982.1"/>
    </source>
</evidence>
<keyword evidence="1" id="KW-0863">Zinc-finger</keyword>
<dbReference type="Pfam" id="PF00098">
    <property type="entry name" value="zf-CCHC"/>
    <property type="match status" value="2"/>
</dbReference>
<organism evidence="4 5">
    <name type="scientific">Physocladia obscura</name>
    <dbReference type="NCBI Taxonomy" id="109957"/>
    <lineage>
        <taxon>Eukaryota</taxon>
        <taxon>Fungi</taxon>
        <taxon>Fungi incertae sedis</taxon>
        <taxon>Chytridiomycota</taxon>
        <taxon>Chytridiomycota incertae sedis</taxon>
        <taxon>Chytridiomycetes</taxon>
        <taxon>Chytridiales</taxon>
        <taxon>Chytriomycetaceae</taxon>
        <taxon>Physocladia</taxon>
    </lineage>
</organism>
<evidence type="ECO:0000256" key="2">
    <source>
        <dbReference type="SAM" id="MobiDB-lite"/>
    </source>
</evidence>
<gene>
    <name evidence="4" type="primary">ZCCHC9</name>
    <name evidence="4" type="ORF">HK100_001157</name>
</gene>
<feature type="compositionally biased region" description="Basic and acidic residues" evidence="2">
    <location>
        <begin position="88"/>
        <end position="101"/>
    </location>
</feature>
<dbReference type="Gene3D" id="4.10.60.10">
    <property type="entry name" value="Zinc finger, CCHC-type"/>
    <property type="match status" value="2"/>
</dbReference>
<feature type="domain" description="CCHC-type" evidence="3">
    <location>
        <begin position="196"/>
        <end position="211"/>
    </location>
</feature>
<dbReference type="SMART" id="SM00343">
    <property type="entry name" value="ZnF_C2HC"/>
    <property type="match status" value="4"/>
</dbReference>
<accession>A0AAD5TAD4</accession>
<keyword evidence="1" id="KW-0862">Zinc</keyword>
<evidence type="ECO:0000259" key="3">
    <source>
        <dbReference type="PROSITE" id="PS50158"/>
    </source>
</evidence>
<feature type="region of interest" description="Disordered" evidence="2">
    <location>
        <begin position="152"/>
        <end position="177"/>
    </location>
</feature>
<dbReference type="InterPro" id="IPR042246">
    <property type="entry name" value="ZCCHC9"/>
</dbReference>
<dbReference type="SUPFAM" id="SSF57756">
    <property type="entry name" value="Retrovirus zinc finger-like domains"/>
    <property type="match status" value="2"/>
</dbReference>
<reference evidence="4" key="1">
    <citation type="submission" date="2020-05" db="EMBL/GenBank/DDBJ databases">
        <title>Phylogenomic resolution of chytrid fungi.</title>
        <authorList>
            <person name="Stajich J.E."/>
            <person name="Amses K."/>
            <person name="Simmons R."/>
            <person name="Seto K."/>
            <person name="Myers J."/>
            <person name="Bonds A."/>
            <person name="Quandt C.A."/>
            <person name="Barry K."/>
            <person name="Liu P."/>
            <person name="Grigoriev I."/>
            <person name="Longcore J.E."/>
            <person name="James T.Y."/>
        </authorList>
    </citation>
    <scope>NUCLEOTIDE SEQUENCE</scope>
    <source>
        <strain evidence="4">JEL0513</strain>
    </source>
</reference>
<keyword evidence="5" id="KW-1185">Reference proteome</keyword>
<dbReference type="EMBL" id="JADGJH010000125">
    <property type="protein sequence ID" value="KAJ3136982.1"/>
    <property type="molecule type" value="Genomic_DNA"/>
</dbReference>